<gene>
    <name evidence="1" type="ORF">OMAG_000985</name>
</gene>
<evidence type="ECO:0000313" key="2">
    <source>
        <dbReference type="Proteomes" id="UP000033428"/>
    </source>
</evidence>
<dbReference type="Proteomes" id="UP000033428">
    <property type="component" value="Unassembled WGS sequence"/>
</dbReference>
<protein>
    <submittedName>
        <fullName evidence="1">Uncharacterized protein</fullName>
    </submittedName>
</protein>
<dbReference type="EMBL" id="JYNY01000214">
    <property type="protein sequence ID" value="KJJ85147.1"/>
    <property type="molecule type" value="Genomic_DNA"/>
</dbReference>
<dbReference type="AlphaFoldDB" id="A0A0F0CPE6"/>
<sequence>LPFFIKAEYKTGFNLRFFLEDARHKKEEHLSKIRALVIYTEKSAFYLGFIVKERTLFS</sequence>
<reference evidence="1 2" key="1">
    <citation type="submission" date="2015-02" db="EMBL/GenBank/DDBJ databases">
        <title>Single-cell genomics of uncultivated deep-branching MTB reveals a conserved set of magnetosome genes.</title>
        <authorList>
            <person name="Kolinko S."/>
            <person name="Richter M."/>
            <person name="Glockner F.O."/>
            <person name="Brachmann A."/>
            <person name="Schuler D."/>
        </authorList>
    </citation>
    <scope>NUCLEOTIDE SEQUENCE [LARGE SCALE GENOMIC DNA]</scope>
    <source>
        <strain evidence="1">SKK-01</strain>
    </source>
</reference>
<proteinExistence type="predicted"/>
<keyword evidence="2" id="KW-1185">Reference proteome</keyword>
<organism evidence="1 2">
    <name type="scientific">Candidatus Omnitrophus magneticus</name>
    <dbReference type="NCBI Taxonomy" id="1609969"/>
    <lineage>
        <taxon>Bacteria</taxon>
        <taxon>Pseudomonadati</taxon>
        <taxon>Candidatus Omnitrophota</taxon>
        <taxon>Candidatus Omnitrophus</taxon>
    </lineage>
</organism>
<name>A0A0F0CPE6_9BACT</name>
<feature type="non-terminal residue" evidence="1">
    <location>
        <position position="1"/>
    </location>
</feature>
<comment type="caution">
    <text evidence="1">The sequence shown here is derived from an EMBL/GenBank/DDBJ whole genome shotgun (WGS) entry which is preliminary data.</text>
</comment>
<accession>A0A0F0CPE6</accession>
<evidence type="ECO:0000313" key="1">
    <source>
        <dbReference type="EMBL" id="KJJ85147.1"/>
    </source>
</evidence>